<keyword evidence="1 3" id="KW-0238">DNA-binding</keyword>
<dbReference type="PIRSF" id="PIRSF002070">
    <property type="entry name" value="SSB"/>
    <property type="match status" value="1"/>
</dbReference>
<comment type="caution">
    <text evidence="3">The sequence shown here is derived from an EMBL/GenBank/DDBJ whole genome shotgun (WGS) entry which is preliminary data.</text>
</comment>
<dbReference type="InterPro" id="IPR011344">
    <property type="entry name" value="ssDNA-bd"/>
</dbReference>
<dbReference type="Gene3D" id="2.40.50.140">
    <property type="entry name" value="Nucleic acid-binding proteins"/>
    <property type="match status" value="1"/>
</dbReference>
<dbReference type="PANTHER" id="PTHR10302:SF27">
    <property type="entry name" value="SINGLE-STRANDED DNA-BINDING PROTEIN"/>
    <property type="match status" value="1"/>
</dbReference>
<dbReference type="SUPFAM" id="SSF50249">
    <property type="entry name" value="Nucleic acid-binding proteins"/>
    <property type="match status" value="1"/>
</dbReference>
<protein>
    <submittedName>
        <fullName evidence="3">Single-stranded DNA-binding protein</fullName>
    </submittedName>
</protein>
<dbReference type="PANTHER" id="PTHR10302">
    <property type="entry name" value="SINGLE-STRANDED DNA-BINDING PROTEIN"/>
    <property type="match status" value="1"/>
</dbReference>
<sequence>MINRVVLVGRLTKDVDLRKTSSGLSVATFTVACNRRTSGQNQERQADFINCVAWRQTADFLGQYAKKGALVGVEGRIQTRNYDGTDGKKVYVTEVVCDSCQLLESRSASENRSPSNFDTPSYSGMESSGYEADNSGFEDFNAGPSLDISSDDLPF</sequence>
<dbReference type="InterPro" id="IPR000424">
    <property type="entry name" value="Primosome_PriB/ssb"/>
</dbReference>
<gene>
    <name evidence="3" type="primary">ssb_42</name>
    <name evidence="3" type="ORF">SDC9_152098</name>
</gene>
<evidence type="ECO:0000256" key="2">
    <source>
        <dbReference type="SAM" id="MobiDB-lite"/>
    </source>
</evidence>
<evidence type="ECO:0000256" key="1">
    <source>
        <dbReference type="ARBA" id="ARBA00023125"/>
    </source>
</evidence>
<name>A0A645ETU2_9ZZZZ</name>
<dbReference type="GO" id="GO:0009295">
    <property type="term" value="C:nucleoid"/>
    <property type="evidence" value="ECO:0007669"/>
    <property type="project" value="TreeGrafter"/>
</dbReference>
<dbReference type="GO" id="GO:0006260">
    <property type="term" value="P:DNA replication"/>
    <property type="evidence" value="ECO:0007669"/>
    <property type="project" value="InterPro"/>
</dbReference>
<organism evidence="3">
    <name type="scientific">bioreactor metagenome</name>
    <dbReference type="NCBI Taxonomy" id="1076179"/>
    <lineage>
        <taxon>unclassified sequences</taxon>
        <taxon>metagenomes</taxon>
        <taxon>ecological metagenomes</taxon>
    </lineage>
</organism>
<dbReference type="Pfam" id="PF00436">
    <property type="entry name" value="SSB"/>
    <property type="match status" value="1"/>
</dbReference>
<dbReference type="PROSITE" id="PS51257">
    <property type="entry name" value="PROKAR_LIPOPROTEIN"/>
    <property type="match status" value="1"/>
</dbReference>
<dbReference type="NCBIfam" id="TIGR00621">
    <property type="entry name" value="ssb"/>
    <property type="match status" value="1"/>
</dbReference>
<accession>A0A645ETU2</accession>
<dbReference type="CDD" id="cd04496">
    <property type="entry name" value="SSB_OBF"/>
    <property type="match status" value="1"/>
</dbReference>
<dbReference type="InterPro" id="IPR012340">
    <property type="entry name" value="NA-bd_OB-fold"/>
</dbReference>
<feature type="region of interest" description="Disordered" evidence="2">
    <location>
        <begin position="108"/>
        <end position="155"/>
    </location>
</feature>
<evidence type="ECO:0000313" key="3">
    <source>
        <dbReference type="EMBL" id="MPN04850.1"/>
    </source>
</evidence>
<reference evidence="3" key="1">
    <citation type="submission" date="2019-08" db="EMBL/GenBank/DDBJ databases">
        <authorList>
            <person name="Kucharzyk K."/>
            <person name="Murdoch R.W."/>
            <person name="Higgins S."/>
            <person name="Loffler F."/>
        </authorList>
    </citation>
    <scope>NUCLEOTIDE SEQUENCE</scope>
</reference>
<dbReference type="EMBL" id="VSSQ01050771">
    <property type="protein sequence ID" value="MPN04850.1"/>
    <property type="molecule type" value="Genomic_DNA"/>
</dbReference>
<dbReference type="GO" id="GO:0003697">
    <property type="term" value="F:single-stranded DNA binding"/>
    <property type="evidence" value="ECO:0007669"/>
    <property type="project" value="InterPro"/>
</dbReference>
<dbReference type="AlphaFoldDB" id="A0A645ETU2"/>
<dbReference type="HAMAP" id="MF_00984">
    <property type="entry name" value="SSB"/>
    <property type="match status" value="1"/>
</dbReference>
<feature type="compositionally biased region" description="Polar residues" evidence="2">
    <location>
        <begin position="108"/>
        <end position="126"/>
    </location>
</feature>
<dbReference type="PROSITE" id="PS50935">
    <property type="entry name" value="SSB"/>
    <property type="match status" value="1"/>
</dbReference>
<proteinExistence type="inferred from homology"/>